<evidence type="ECO:0000313" key="5">
    <source>
        <dbReference type="EMBL" id="GIG98956.1"/>
    </source>
</evidence>
<evidence type="ECO:0000259" key="3">
    <source>
        <dbReference type="Pfam" id="PF00534"/>
    </source>
</evidence>
<dbReference type="Pfam" id="PF00534">
    <property type="entry name" value="Glycos_transf_1"/>
    <property type="match status" value="1"/>
</dbReference>
<dbReference type="RefSeq" id="WP_203860363.1">
    <property type="nucleotide sequence ID" value="NZ_BAAAZQ010000031.1"/>
</dbReference>
<dbReference type="SUPFAM" id="SSF53756">
    <property type="entry name" value="UDP-Glycosyltransferase/glycogen phosphorylase"/>
    <property type="match status" value="1"/>
</dbReference>
<protein>
    <recommendedName>
        <fullName evidence="7">Glycosyltransferase</fullName>
    </recommendedName>
</protein>
<proteinExistence type="predicted"/>
<evidence type="ECO:0000313" key="6">
    <source>
        <dbReference type="Proteomes" id="UP000621500"/>
    </source>
</evidence>
<name>A0ABQ4EWD4_9ACTN</name>
<organism evidence="5 6">
    <name type="scientific">Plantactinospora mayteni</name>
    <dbReference type="NCBI Taxonomy" id="566021"/>
    <lineage>
        <taxon>Bacteria</taxon>
        <taxon>Bacillati</taxon>
        <taxon>Actinomycetota</taxon>
        <taxon>Actinomycetes</taxon>
        <taxon>Micromonosporales</taxon>
        <taxon>Micromonosporaceae</taxon>
        <taxon>Plantactinospora</taxon>
    </lineage>
</organism>
<feature type="domain" description="Glycosyl transferase family 1" evidence="3">
    <location>
        <begin position="235"/>
        <end position="380"/>
    </location>
</feature>
<evidence type="ECO:0000256" key="1">
    <source>
        <dbReference type="ARBA" id="ARBA00022676"/>
    </source>
</evidence>
<dbReference type="Gene3D" id="3.40.50.2000">
    <property type="entry name" value="Glycogen Phosphorylase B"/>
    <property type="match status" value="2"/>
</dbReference>
<dbReference type="Pfam" id="PF13439">
    <property type="entry name" value="Glyco_transf_4"/>
    <property type="match status" value="1"/>
</dbReference>
<dbReference type="InterPro" id="IPR001296">
    <property type="entry name" value="Glyco_trans_1"/>
</dbReference>
<evidence type="ECO:0008006" key="7">
    <source>
        <dbReference type="Google" id="ProtNLM"/>
    </source>
</evidence>
<keyword evidence="6" id="KW-1185">Reference proteome</keyword>
<reference evidence="5 6" key="1">
    <citation type="submission" date="2021-01" db="EMBL/GenBank/DDBJ databases">
        <title>Whole genome shotgun sequence of Plantactinospora mayteni NBRC 109088.</title>
        <authorList>
            <person name="Komaki H."/>
            <person name="Tamura T."/>
        </authorList>
    </citation>
    <scope>NUCLEOTIDE SEQUENCE [LARGE SCALE GENOMIC DNA]</scope>
    <source>
        <strain evidence="5 6">NBRC 109088</strain>
    </source>
</reference>
<dbReference type="InterPro" id="IPR028098">
    <property type="entry name" value="Glyco_trans_4-like_N"/>
</dbReference>
<dbReference type="PANTHER" id="PTHR45947:SF3">
    <property type="entry name" value="SULFOQUINOVOSYL TRANSFERASE SQD2"/>
    <property type="match status" value="1"/>
</dbReference>
<keyword evidence="2" id="KW-0808">Transferase</keyword>
<dbReference type="Proteomes" id="UP000621500">
    <property type="component" value="Unassembled WGS sequence"/>
</dbReference>
<gene>
    <name evidence="5" type="ORF">Pma05_55290</name>
</gene>
<feature type="domain" description="Glycosyltransferase subfamily 4-like N-terminal" evidence="4">
    <location>
        <begin position="35"/>
        <end position="211"/>
    </location>
</feature>
<comment type="caution">
    <text evidence="5">The sequence shown here is derived from an EMBL/GenBank/DDBJ whole genome shotgun (WGS) entry which is preliminary data.</text>
</comment>
<evidence type="ECO:0000259" key="4">
    <source>
        <dbReference type="Pfam" id="PF13439"/>
    </source>
</evidence>
<keyword evidence="1" id="KW-0328">Glycosyltransferase</keyword>
<dbReference type="EMBL" id="BONX01000038">
    <property type="protein sequence ID" value="GIG98956.1"/>
    <property type="molecule type" value="Genomic_DNA"/>
</dbReference>
<dbReference type="PANTHER" id="PTHR45947">
    <property type="entry name" value="SULFOQUINOVOSYL TRANSFERASE SQD2"/>
    <property type="match status" value="1"/>
</dbReference>
<accession>A0ABQ4EWD4</accession>
<dbReference type="InterPro" id="IPR050194">
    <property type="entry name" value="Glycosyltransferase_grp1"/>
</dbReference>
<sequence length="419" mass="44410">MTGAGTTGAGIGMTGAELNRPRIAVLADWWWPNLVGGAERSARSAALELARTAEVAVFVPAPADEVYSDGPLTVHAVRRPYARRVHADSALRRGLELLTAWLLPAVASRQIRALRAYRPDVVVATNVSRTGPWLLRWARASGVRLVRSYHDLSDTCWRRSRRRGTENCAEICAGCRVKTGVMRRATPPTAVAVCVSGFVRDELERAGLTSRETSLVAYPLVGAPGGASATYRPDPMRLVLGYLGRVAPVKGVEAAIRTAAAYRRNTGAAVTLLVAGDGQPDYLRELAALAAAQQVDVDFAGQLDVEAFCARIDAALIPSTWMEPFGRVAVEVGSRGRPMLVSRVGGLPEAAAVSGGRFAFTDFADPEAAARALGELLDGRTDATTAPAPGAAMPLEQGVLTAVARALEGWPGNREEQPA</sequence>
<evidence type="ECO:0000256" key="2">
    <source>
        <dbReference type="ARBA" id="ARBA00022679"/>
    </source>
</evidence>